<reference evidence="2" key="1">
    <citation type="submission" date="2022-10" db="EMBL/GenBank/DDBJ databases">
        <title>Culturing micro-colonial fungi from biological soil crusts in the Mojave desert and describing Neophaeococcomyces mojavensis, and introducing the new genera and species Taxawa tesnikishii.</title>
        <authorList>
            <person name="Kurbessoian T."/>
            <person name="Stajich J.E."/>
        </authorList>
    </citation>
    <scope>NUCLEOTIDE SEQUENCE</scope>
    <source>
        <strain evidence="2">TK_1</strain>
    </source>
</reference>
<keyword evidence="1" id="KW-0472">Membrane</keyword>
<feature type="transmembrane region" description="Helical" evidence="1">
    <location>
        <begin position="31"/>
        <end position="50"/>
    </location>
</feature>
<evidence type="ECO:0000256" key="1">
    <source>
        <dbReference type="SAM" id="Phobius"/>
    </source>
</evidence>
<gene>
    <name evidence="2" type="ORF">H2201_005678</name>
</gene>
<dbReference type="EMBL" id="JAPDRL010000043">
    <property type="protein sequence ID" value="KAJ9663470.1"/>
    <property type="molecule type" value="Genomic_DNA"/>
</dbReference>
<dbReference type="Proteomes" id="UP001172684">
    <property type="component" value="Unassembled WGS sequence"/>
</dbReference>
<protein>
    <submittedName>
        <fullName evidence="2">Uncharacterized protein</fullName>
    </submittedName>
</protein>
<keyword evidence="1" id="KW-0812">Transmembrane</keyword>
<keyword evidence="3" id="KW-1185">Reference proteome</keyword>
<evidence type="ECO:0000313" key="2">
    <source>
        <dbReference type="EMBL" id="KAJ9663470.1"/>
    </source>
</evidence>
<evidence type="ECO:0000313" key="3">
    <source>
        <dbReference type="Proteomes" id="UP001172684"/>
    </source>
</evidence>
<comment type="caution">
    <text evidence="2">The sequence shown here is derived from an EMBL/GenBank/DDBJ whole genome shotgun (WGS) entry which is preliminary data.</text>
</comment>
<proteinExistence type="predicted"/>
<sequence>MAAFDRSLIARSEVTISHLAKRNFAQEEPGVILVFCIIGVVAILLLGLFINRKLQARKDRAPA</sequence>
<keyword evidence="1" id="KW-1133">Transmembrane helix</keyword>
<name>A0ABQ9NUK2_9PEZI</name>
<organism evidence="2 3">
    <name type="scientific">Coniosporium apollinis</name>
    <dbReference type="NCBI Taxonomy" id="61459"/>
    <lineage>
        <taxon>Eukaryota</taxon>
        <taxon>Fungi</taxon>
        <taxon>Dikarya</taxon>
        <taxon>Ascomycota</taxon>
        <taxon>Pezizomycotina</taxon>
        <taxon>Dothideomycetes</taxon>
        <taxon>Dothideomycetes incertae sedis</taxon>
        <taxon>Coniosporium</taxon>
    </lineage>
</organism>
<accession>A0ABQ9NUK2</accession>